<comment type="caution">
    <text evidence="2">The sequence shown here is derived from an EMBL/GenBank/DDBJ whole genome shotgun (WGS) entry which is preliminary data.</text>
</comment>
<evidence type="ECO:0000313" key="3">
    <source>
        <dbReference type="Proteomes" id="UP001066276"/>
    </source>
</evidence>
<accession>A0AAV7PV14</accession>
<gene>
    <name evidence="2" type="ORF">NDU88_007838</name>
</gene>
<proteinExistence type="predicted"/>
<sequence>MLRADSLERCAEELGRGCVGRWPEVLGRAAVRPRNVVLCARRGLHAGAASRRGSPSNADAPVGGEDTAASEESGWAAGGHPPPGAGEESGLGLRGLGD</sequence>
<feature type="compositionally biased region" description="Gly residues" evidence="1">
    <location>
        <begin position="87"/>
        <end position="98"/>
    </location>
</feature>
<organism evidence="2 3">
    <name type="scientific">Pleurodeles waltl</name>
    <name type="common">Iberian ribbed newt</name>
    <dbReference type="NCBI Taxonomy" id="8319"/>
    <lineage>
        <taxon>Eukaryota</taxon>
        <taxon>Metazoa</taxon>
        <taxon>Chordata</taxon>
        <taxon>Craniata</taxon>
        <taxon>Vertebrata</taxon>
        <taxon>Euteleostomi</taxon>
        <taxon>Amphibia</taxon>
        <taxon>Batrachia</taxon>
        <taxon>Caudata</taxon>
        <taxon>Salamandroidea</taxon>
        <taxon>Salamandridae</taxon>
        <taxon>Pleurodelinae</taxon>
        <taxon>Pleurodeles</taxon>
    </lineage>
</organism>
<feature type="region of interest" description="Disordered" evidence="1">
    <location>
        <begin position="46"/>
        <end position="98"/>
    </location>
</feature>
<dbReference type="AlphaFoldDB" id="A0AAV7PV14"/>
<dbReference type="Proteomes" id="UP001066276">
    <property type="component" value="Chromosome 7"/>
</dbReference>
<protein>
    <submittedName>
        <fullName evidence="2">Uncharacterized protein</fullName>
    </submittedName>
</protein>
<evidence type="ECO:0000256" key="1">
    <source>
        <dbReference type="SAM" id="MobiDB-lite"/>
    </source>
</evidence>
<name>A0AAV7PV14_PLEWA</name>
<reference evidence="2" key="1">
    <citation type="journal article" date="2022" name="bioRxiv">
        <title>Sequencing and chromosome-scale assembly of the giantPleurodeles waltlgenome.</title>
        <authorList>
            <person name="Brown T."/>
            <person name="Elewa A."/>
            <person name="Iarovenko S."/>
            <person name="Subramanian E."/>
            <person name="Araus A.J."/>
            <person name="Petzold A."/>
            <person name="Susuki M."/>
            <person name="Suzuki K.-i.T."/>
            <person name="Hayashi T."/>
            <person name="Toyoda A."/>
            <person name="Oliveira C."/>
            <person name="Osipova E."/>
            <person name="Leigh N.D."/>
            <person name="Simon A."/>
            <person name="Yun M.H."/>
        </authorList>
    </citation>
    <scope>NUCLEOTIDE SEQUENCE</scope>
    <source>
        <strain evidence="2">20211129_DDA</strain>
        <tissue evidence="2">Liver</tissue>
    </source>
</reference>
<evidence type="ECO:0000313" key="2">
    <source>
        <dbReference type="EMBL" id="KAJ1129470.1"/>
    </source>
</evidence>
<keyword evidence="3" id="KW-1185">Reference proteome</keyword>
<dbReference type="EMBL" id="JANPWB010000011">
    <property type="protein sequence ID" value="KAJ1129470.1"/>
    <property type="molecule type" value="Genomic_DNA"/>
</dbReference>
<feature type="compositionally biased region" description="Low complexity" evidence="1">
    <location>
        <begin position="70"/>
        <end position="86"/>
    </location>
</feature>